<dbReference type="InterPro" id="IPR000387">
    <property type="entry name" value="Tyr_Pase_dom"/>
</dbReference>
<dbReference type="PROSITE" id="PS50056">
    <property type="entry name" value="TYR_PHOSPHATASE_2"/>
    <property type="match status" value="1"/>
</dbReference>
<feature type="domain" description="Tyrosine specific protein phosphatases" evidence="1">
    <location>
        <begin position="46"/>
        <end position="110"/>
    </location>
</feature>
<dbReference type="SUPFAM" id="SSF52799">
    <property type="entry name" value="(Phosphotyrosine protein) phosphatases II"/>
    <property type="match status" value="1"/>
</dbReference>
<organism evidence="2 3">
    <name type="scientific">Candidatus Aeolococcus gillhamiae</name>
    <dbReference type="NCBI Taxonomy" id="3127015"/>
    <lineage>
        <taxon>Bacteria</taxon>
        <taxon>Bacillati</taxon>
        <taxon>Candidatus Dormiibacterota</taxon>
        <taxon>Candidatus Dormibacteria</taxon>
        <taxon>Candidatus Aeolococcales</taxon>
        <taxon>Candidatus Aeolococcaceae</taxon>
        <taxon>Candidatus Aeolococcus</taxon>
    </lineage>
</organism>
<evidence type="ECO:0000259" key="1">
    <source>
        <dbReference type="PROSITE" id="PS50056"/>
    </source>
</evidence>
<gene>
    <name evidence="2" type="ORF">JF886_15880</name>
</gene>
<comment type="caution">
    <text evidence="2">The sequence shown here is derived from an EMBL/GenBank/DDBJ whole genome shotgun (WGS) entry which is preliminary data.</text>
</comment>
<dbReference type="InterPro" id="IPR029021">
    <property type="entry name" value="Prot-tyrosine_phosphatase-like"/>
</dbReference>
<dbReference type="AlphaFoldDB" id="A0A934K3X4"/>
<reference evidence="2 3" key="1">
    <citation type="submission" date="2020-10" db="EMBL/GenBank/DDBJ databases">
        <title>Ca. Dormibacterota MAGs.</title>
        <authorList>
            <person name="Montgomery K."/>
        </authorList>
    </citation>
    <scope>NUCLEOTIDE SEQUENCE [LARGE SCALE GENOMIC DNA]</scope>
    <source>
        <strain evidence="2">SC8812_S17_18</strain>
    </source>
</reference>
<protein>
    <submittedName>
        <fullName evidence="2">Dual specificity protein phosphatase family protein</fullName>
    </submittedName>
</protein>
<accession>A0A934K3X4</accession>
<sequence>MMVRAGVSCVVDLRAAGRPDSPWPDEVQVLACPLAEYAAPDVATVAEISRQVALLIEGGGVAFLHCRAGVQRAPLVACSVLMQMGWGLPAAFRLVASRRTQSAMSDQQLEVLRTLERRLASERVDGKSAPALP</sequence>
<dbReference type="EMBL" id="JAEKNS010000156">
    <property type="protein sequence ID" value="MBJ7596308.1"/>
    <property type="molecule type" value="Genomic_DNA"/>
</dbReference>
<proteinExistence type="predicted"/>
<name>A0A934K3X4_9BACT</name>
<dbReference type="Gene3D" id="3.90.190.10">
    <property type="entry name" value="Protein tyrosine phosphatase superfamily"/>
    <property type="match status" value="1"/>
</dbReference>
<evidence type="ECO:0000313" key="3">
    <source>
        <dbReference type="Proteomes" id="UP000606991"/>
    </source>
</evidence>
<dbReference type="Proteomes" id="UP000606991">
    <property type="component" value="Unassembled WGS sequence"/>
</dbReference>
<evidence type="ECO:0000313" key="2">
    <source>
        <dbReference type="EMBL" id="MBJ7596308.1"/>
    </source>
</evidence>